<evidence type="ECO:0000313" key="2">
    <source>
        <dbReference type="Proteomes" id="UP000662747"/>
    </source>
</evidence>
<dbReference type="InterPro" id="IPR036866">
    <property type="entry name" value="RibonucZ/Hydroxyglut_hydro"/>
</dbReference>
<keyword evidence="2" id="KW-1185">Reference proteome</keyword>
<reference evidence="1 2" key="1">
    <citation type="submission" date="2021-02" db="EMBL/GenBank/DDBJ databases">
        <title>De Novo genome assembly of isolated myxobacteria.</title>
        <authorList>
            <person name="Stevens D.C."/>
        </authorList>
    </citation>
    <scope>NUCLEOTIDE SEQUENCE [LARGE SCALE GENOMIC DNA]</scope>
    <source>
        <strain evidence="2">SCPEA02</strain>
    </source>
</reference>
<dbReference type="Gene3D" id="3.60.15.10">
    <property type="entry name" value="Ribonuclease Z/Hydroxyacylglutathione hydrolase-like"/>
    <property type="match status" value="1"/>
</dbReference>
<dbReference type="Proteomes" id="UP000662747">
    <property type="component" value="Chromosome"/>
</dbReference>
<evidence type="ECO:0000313" key="1">
    <source>
        <dbReference type="EMBL" id="QSQ21443.1"/>
    </source>
</evidence>
<evidence type="ECO:0008006" key="3">
    <source>
        <dbReference type="Google" id="ProtNLM"/>
    </source>
</evidence>
<organism evidence="1 2">
    <name type="scientific">Pyxidicoccus parkwayensis</name>
    <dbReference type="NCBI Taxonomy" id="2813578"/>
    <lineage>
        <taxon>Bacteria</taxon>
        <taxon>Pseudomonadati</taxon>
        <taxon>Myxococcota</taxon>
        <taxon>Myxococcia</taxon>
        <taxon>Myxococcales</taxon>
        <taxon>Cystobacterineae</taxon>
        <taxon>Myxococcaceae</taxon>
        <taxon>Pyxidicoccus</taxon>
    </lineage>
</organism>
<gene>
    <name evidence="1" type="ORF">JY651_40695</name>
</gene>
<proteinExistence type="predicted"/>
<dbReference type="SUPFAM" id="SSF56281">
    <property type="entry name" value="Metallo-hydrolase/oxidoreductase"/>
    <property type="match status" value="1"/>
</dbReference>
<dbReference type="RefSeq" id="WP_206723021.1">
    <property type="nucleotide sequence ID" value="NZ_CP071090.1"/>
</dbReference>
<protein>
    <recommendedName>
        <fullName evidence="3">Metallo-beta-lactamase domain-containing protein</fullName>
    </recommendedName>
</protein>
<sequence length="390" mass="42956">MATLRVRTYSARFGDTLLVSVPDQDAGTGLTTVRHVLIDAGHVLVGEDPAFRPVLEDVLTQLDGAPLDLYVLSHEHLDSVQGSQSLERLKLRHAWLTASAAPDYSEQHGDSARQLARSKALYDDLSEYCRLRPEAARGSVQSLLLGNDYRKAEEHAELLRGLAEHPHYVCRGAKLEGTHPFKEAKLEVWAPEAETREYTGRVFPVALGLERRPGGGVSLHVPTPPAGVDASAFYNLLSWRRQGMGDDLLAIDTTAKNMSIVFSLEWRGWRLLFAGDAGARSWTLMKQRDVLRPVHFLQAGDHGTPGEDILDAILPVGGDTQRYAVISEGNGVARLRSRCLPSTPPPGALYMDLTFEDRERPQVTPRTRRAVPARAFGVRGHTRGGGKRRA</sequence>
<dbReference type="EMBL" id="CP071090">
    <property type="protein sequence ID" value="QSQ21443.1"/>
    <property type="molecule type" value="Genomic_DNA"/>
</dbReference>
<name>A0ABX7NZE6_9BACT</name>
<accession>A0ABX7NZE6</accession>